<dbReference type="CDD" id="cd02440">
    <property type="entry name" value="AdoMet_MTases"/>
    <property type="match status" value="1"/>
</dbReference>
<name>A0ABT0IG74_9ACTN</name>
<gene>
    <name evidence="2" type="ORF">M1O15_23645</name>
</gene>
<keyword evidence="2" id="KW-0808">Transferase</keyword>
<organism evidence="2 3">
    <name type="scientific">Streptomyces lichenis</name>
    <dbReference type="NCBI Taxonomy" id="2306967"/>
    <lineage>
        <taxon>Bacteria</taxon>
        <taxon>Bacillati</taxon>
        <taxon>Actinomycetota</taxon>
        <taxon>Actinomycetes</taxon>
        <taxon>Kitasatosporales</taxon>
        <taxon>Streptomycetaceae</taxon>
        <taxon>Streptomyces</taxon>
    </lineage>
</organism>
<evidence type="ECO:0000313" key="2">
    <source>
        <dbReference type="EMBL" id="MCK8680335.1"/>
    </source>
</evidence>
<proteinExistence type="predicted"/>
<sequence>MNRDLISHRAHADHPIAAPLGDDTVARLLHRAVPRADARVLDLGCGGGEWLLRTLTAHQDVRAEGVDLSEPALAAARRAADAAGVGDRLTLHREDATAFTAPHDFDLVLSVGATHAFGGLLPTLATARRHLAPGGRVLVGDAYWLTEPTPAAVEMLGDYADLHTTVDRVTADGWTPLYGHLSTRHELDDYEWNWTGTLSAWALDHPEDPDSADALTAAATHRDEWRVYRDSFGFICLVLRPTPPASPTR</sequence>
<dbReference type="Gene3D" id="3.40.50.150">
    <property type="entry name" value="Vaccinia Virus protein VP39"/>
    <property type="match status" value="1"/>
</dbReference>
<reference evidence="2 3" key="1">
    <citation type="submission" date="2022-04" db="EMBL/GenBank/DDBJ databases">
        <title>Streptomyces sp. nov. LCR6-01 isolated from Lichen of Dirinaria sp.</title>
        <authorList>
            <person name="Kanchanasin P."/>
            <person name="Tanasupawat S."/>
            <person name="Phongsopitanun W."/>
        </authorList>
    </citation>
    <scope>NUCLEOTIDE SEQUENCE [LARGE SCALE GENOMIC DNA]</scope>
    <source>
        <strain evidence="2 3">LCR6-01</strain>
    </source>
</reference>
<dbReference type="GO" id="GO:0008168">
    <property type="term" value="F:methyltransferase activity"/>
    <property type="evidence" value="ECO:0007669"/>
    <property type="project" value="UniProtKB-KW"/>
</dbReference>
<protein>
    <submittedName>
        <fullName evidence="2">Class I SAM-dependent methyltransferase</fullName>
    </submittedName>
</protein>
<accession>A0ABT0IG74</accession>
<feature type="domain" description="Methyltransferase" evidence="1">
    <location>
        <begin position="40"/>
        <end position="135"/>
    </location>
</feature>
<dbReference type="RefSeq" id="WP_248636139.1">
    <property type="nucleotide sequence ID" value="NZ_JALPTH010000025.1"/>
</dbReference>
<dbReference type="Pfam" id="PF13649">
    <property type="entry name" value="Methyltransf_25"/>
    <property type="match status" value="1"/>
</dbReference>
<dbReference type="PANTHER" id="PTHR43464:SF3">
    <property type="entry name" value="SAM-DEPENDENT METHYLTRANSFERASE"/>
    <property type="match status" value="1"/>
</dbReference>
<keyword evidence="3" id="KW-1185">Reference proteome</keyword>
<keyword evidence="2" id="KW-0489">Methyltransferase</keyword>
<evidence type="ECO:0000259" key="1">
    <source>
        <dbReference type="Pfam" id="PF13649"/>
    </source>
</evidence>
<dbReference type="SUPFAM" id="SSF53335">
    <property type="entry name" value="S-adenosyl-L-methionine-dependent methyltransferases"/>
    <property type="match status" value="1"/>
</dbReference>
<dbReference type="Proteomes" id="UP001522868">
    <property type="component" value="Unassembled WGS sequence"/>
</dbReference>
<comment type="caution">
    <text evidence="2">The sequence shown here is derived from an EMBL/GenBank/DDBJ whole genome shotgun (WGS) entry which is preliminary data.</text>
</comment>
<dbReference type="InterPro" id="IPR029063">
    <property type="entry name" value="SAM-dependent_MTases_sf"/>
</dbReference>
<dbReference type="PANTHER" id="PTHR43464">
    <property type="entry name" value="METHYLTRANSFERASE"/>
    <property type="match status" value="1"/>
</dbReference>
<dbReference type="InterPro" id="IPR041698">
    <property type="entry name" value="Methyltransf_25"/>
</dbReference>
<evidence type="ECO:0000313" key="3">
    <source>
        <dbReference type="Proteomes" id="UP001522868"/>
    </source>
</evidence>
<dbReference type="GO" id="GO:0032259">
    <property type="term" value="P:methylation"/>
    <property type="evidence" value="ECO:0007669"/>
    <property type="project" value="UniProtKB-KW"/>
</dbReference>
<dbReference type="EMBL" id="JALPTH010000025">
    <property type="protein sequence ID" value="MCK8680335.1"/>
    <property type="molecule type" value="Genomic_DNA"/>
</dbReference>